<dbReference type="GO" id="GO:0047617">
    <property type="term" value="F:fatty acyl-CoA hydrolase activity"/>
    <property type="evidence" value="ECO:0007669"/>
    <property type="project" value="TreeGrafter"/>
</dbReference>
<evidence type="ECO:0000313" key="4">
    <source>
        <dbReference type="Proteomes" id="UP000219621"/>
    </source>
</evidence>
<dbReference type="PANTHER" id="PTHR31793">
    <property type="entry name" value="4-HYDROXYBENZOYL-COA THIOESTERASE FAMILY MEMBER"/>
    <property type="match status" value="1"/>
</dbReference>
<evidence type="ECO:0000256" key="2">
    <source>
        <dbReference type="ARBA" id="ARBA00022801"/>
    </source>
</evidence>
<dbReference type="AlphaFoldDB" id="A0A286GWI5"/>
<dbReference type="InterPro" id="IPR050563">
    <property type="entry name" value="4-hydroxybenzoyl-CoA_TE"/>
</dbReference>
<keyword evidence="4" id="KW-1185">Reference proteome</keyword>
<dbReference type="RefSeq" id="WP_097280928.1">
    <property type="nucleotide sequence ID" value="NZ_OCNJ01000010.1"/>
</dbReference>
<dbReference type="InterPro" id="IPR029069">
    <property type="entry name" value="HotDog_dom_sf"/>
</dbReference>
<gene>
    <name evidence="3" type="ORF">SAMN05421508_11091</name>
</gene>
<evidence type="ECO:0000256" key="1">
    <source>
        <dbReference type="ARBA" id="ARBA00005953"/>
    </source>
</evidence>
<dbReference type="CDD" id="cd00586">
    <property type="entry name" value="4HBT"/>
    <property type="match status" value="1"/>
</dbReference>
<sequence length="148" mass="16580">MSRKTEDRSAYPHFLTIPTRWMDNDVYGHVNNVVYYSYFDTVVNRYLIDTGVLEIATSPVIGLVIETSCSYFAPITFPDRVEAGLRVAKLGNSSVRYEVGLFRGDEPAPAAAGHFIHVYVDRETRRPVPLPPAMREALARIAVTETAT</sequence>
<dbReference type="Pfam" id="PF13279">
    <property type="entry name" value="4HBT_2"/>
    <property type="match status" value="1"/>
</dbReference>
<dbReference type="Proteomes" id="UP000219621">
    <property type="component" value="Unassembled WGS sequence"/>
</dbReference>
<dbReference type="Gene3D" id="3.10.129.10">
    <property type="entry name" value="Hotdog Thioesterase"/>
    <property type="match status" value="1"/>
</dbReference>
<dbReference type="SUPFAM" id="SSF54637">
    <property type="entry name" value="Thioesterase/thiol ester dehydrase-isomerase"/>
    <property type="match status" value="1"/>
</dbReference>
<dbReference type="EMBL" id="OCNJ01000010">
    <property type="protein sequence ID" value="SOD99907.1"/>
    <property type="molecule type" value="Genomic_DNA"/>
</dbReference>
<keyword evidence="2" id="KW-0378">Hydrolase</keyword>
<accession>A0A286GWI5</accession>
<name>A0A286GWI5_9PROT</name>
<proteinExistence type="inferred from homology"/>
<evidence type="ECO:0000313" key="3">
    <source>
        <dbReference type="EMBL" id="SOD99907.1"/>
    </source>
</evidence>
<comment type="similarity">
    <text evidence="1">Belongs to the 4-hydroxybenzoyl-CoA thioesterase family.</text>
</comment>
<organism evidence="3 4">
    <name type="scientific">Caenispirillum bisanense</name>
    <dbReference type="NCBI Taxonomy" id="414052"/>
    <lineage>
        <taxon>Bacteria</taxon>
        <taxon>Pseudomonadati</taxon>
        <taxon>Pseudomonadota</taxon>
        <taxon>Alphaproteobacteria</taxon>
        <taxon>Rhodospirillales</taxon>
        <taxon>Novispirillaceae</taxon>
        <taxon>Caenispirillum</taxon>
    </lineage>
</organism>
<reference evidence="4" key="1">
    <citation type="submission" date="2017-09" db="EMBL/GenBank/DDBJ databases">
        <authorList>
            <person name="Varghese N."/>
            <person name="Submissions S."/>
        </authorList>
    </citation>
    <scope>NUCLEOTIDE SEQUENCE [LARGE SCALE GENOMIC DNA]</scope>
    <source>
        <strain evidence="4">USBA 140</strain>
    </source>
</reference>
<protein>
    <submittedName>
        <fullName evidence="3">(3S)-malyl-CoA thioesterase</fullName>
    </submittedName>
</protein>
<dbReference type="OrthoDB" id="9799036at2"/>
<dbReference type="PANTHER" id="PTHR31793:SF27">
    <property type="entry name" value="NOVEL THIOESTERASE SUPERFAMILY DOMAIN AND SAPOSIN A-TYPE DOMAIN CONTAINING PROTEIN (0610012H03RIK)"/>
    <property type="match status" value="1"/>
</dbReference>